<sequence>MNSRTNTYMQITEIITKYLDGELNEDELIRFEAELLINPELNELMDLHKEVDETLKDEESISFSNKFKKAYKKYLQDQED</sequence>
<dbReference type="AlphaFoldDB" id="X1SXH9"/>
<comment type="caution">
    <text evidence="1">The sequence shown here is derived from an EMBL/GenBank/DDBJ whole genome shotgun (WGS) entry which is preliminary data.</text>
</comment>
<reference evidence="1" key="1">
    <citation type="journal article" date="2014" name="Front. Microbiol.">
        <title>High frequency of phylogenetically diverse reductive dehalogenase-homologous genes in deep subseafloor sedimentary metagenomes.</title>
        <authorList>
            <person name="Kawai M."/>
            <person name="Futagami T."/>
            <person name="Toyoda A."/>
            <person name="Takaki Y."/>
            <person name="Nishi S."/>
            <person name="Hori S."/>
            <person name="Arai W."/>
            <person name="Tsubouchi T."/>
            <person name="Morono Y."/>
            <person name="Uchiyama I."/>
            <person name="Ito T."/>
            <person name="Fujiyama A."/>
            <person name="Inagaki F."/>
            <person name="Takami H."/>
        </authorList>
    </citation>
    <scope>NUCLEOTIDE SEQUENCE</scope>
    <source>
        <strain evidence="1">Expedition CK06-06</strain>
    </source>
</reference>
<dbReference type="EMBL" id="BARW01024940">
    <property type="protein sequence ID" value="GAI97653.1"/>
    <property type="molecule type" value="Genomic_DNA"/>
</dbReference>
<accession>X1SXH9</accession>
<name>X1SXH9_9ZZZZ</name>
<evidence type="ECO:0000313" key="1">
    <source>
        <dbReference type="EMBL" id="GAI97653.1"/>
    </source>
</evidence>
<evidence type="ECO:0008006" key="2">
    <source>
        <dbReference type="Google" id="ProtNLM"/>
    </source>
</evidence>
<protein>
    <recommendedName>
        <fullName evidence="2">Zinc-finger domain-containing protein</fullName>
    </recommendedName>
</protein>
<organism evidence="1">
    <name type="scientific">marine sediment metagenome</name>
    <dbReference type="NCBI Taxonomy" id="412755"/>
    <lineage>
        <taxon>unclassified sequences</taxon>
        <taxon>metagenomes</taxon>
        <taxon>ecological metagenomes</taxon>
    </lineage>
</organism>
<proteinExistence type="predicted"/>
<gene>
    <name evidence="1" type="ORF">S12H4_41000</name>
</gene>